<protein>
    <submittedName>
        <fullName evidence="3">Universal stress protein F</fullName>
    </submittedName>
</protein>
<keyword evidence="4" id="KW-1185">Reference proteome</keyword>
<dbReference type="InterPro" id="IPR014729">
    <property type="entry name" value="Rossmann-like_a/b/a_fold"/>
</dbReference>
<feature type="domain" description="UspA" evidence="2">
    <location>
        <begin position="24"/>
        <end position="136"/>
    </location>
</feature>
<gene>
    <name evidence="3" type="primary">uspF_1</name>
    <name evidence="3" type="ORF">ROJ8625_00162</name>
</gene>
<dbReference type="PRINTS" id="PR01438">
    <property type="entry name" value="UNVRSLSTRESS"/>
</dbReference>
<accession>A0A1X6Y652</accession>
<dbReference type="RefSeq" id="WP_085789950.1">
    <property type="nucleotide sequence ID" value="NZ_FWFK01000001.1"/>
</dbReference>
<dbReference type="PANTHER" id="PTHR46268">
    <property type="entry name" value="STRESS RESPONSE PROTEIN NHAX"/>
    <property type="match status" value="1"/>
</dbReference>
<dbReference type="AlphaFoldDB" id="A0A1X6Y652"/>
<sequence length="141" mass="16041">MPQETKLILCPINLRHTELDYSEYEQAVTMAKFRGAKLILATVAPEFERNLNIRDVEGFWKEELRKFLKTHPADGVEVETAVRKGSTHREIVRLAKERKADVIVMKSANPKVKDYLLGTTASHVVAYAPCSVYVVRSYPHA</sequence>
<dbReference type="Gene3D" id="3.40.50.620">
    <property type="entry name" value="HUPs"/>
    <property type="match status" value="1"/>
</dbReference>
<proteinExistence type="inferred from homology"/>
<dbReference type="Proteomes" id="UP000193570">
    <property type="component" value="Unassembled WGS sequence"/>
</dbReference>
<comment type="similarity">
    <text evidence="1">Belongs to the universal stress protein A family.</text>
</comment>
<dbReference type="Pfam" id="PF00582">
    <property type="entry name" value="Usp"/>
    <property type="match status" value="1"/>
</dbReference>
<evidence type="ECO:0000256" key="1">
    <source>
        <dbReference type="ARBA" id="ARBA00008791"/>
    </source>
</evidence>
<name>A0A1X6Y652_9RHOB</name>
<evidence type="ECO:0000313" key="3">
    <source>
        <dbReference type="EMBL" id="SLN10098.1"/>
    </source>
</evidence>
<evidence type="ECO:0000313" key="4">
    <source>
        <dbReference type="Proteomes" id="UP000193570"/>
    </source>
</evidence>
<organism evidence="3 4">
    <name type="scientific">Roseivivax jejudonensis</name>
    <dbReference type="NCBI Taxonomy" id="1529041"/>
    <lineage>
        <taxon>Bacteria</taxon>
        <taxon>Pseudomonadati</taxon>
        <taxon>Pseudomonadota</taxon>
        <taxon>Alphaproteobacteria</taxon>
        <taxon>Rhodobacterales</taxon>
        <taxon>Roseobacteraceae</taxon>
        <taxon>Roseivivax</taxon>
    </lineage>
</organism>
<dbReference type="EMBL" id="FWFK01000001">
    <property type="protein sequence ID" value="SLN10098.1"/>
    <property type="molecule type" value="Genomic_DNA"/>
</dbReference>
<dbReference type="CDD" id="cd00293">
    <property type="entry name" value="USP-like"/>
    <property type="match status" value="1"/>
</dbReference>
<reference evidence="3 4" key="1">
    <citation type="submission" date="2017-03" db="EMBL/GenBank/DDBJ databases">
        <authorList>
            <person name="Afonso C.L."/>
            <person name="Miller P.J."/>
            <person name="Scott M.A."/>
            <person name="Spackman E."/>
            <person name="Goraichik I."/>
            <person name="Dimitrov K.M."/>
            <person name="Suarez D.L."/>
            <person name="Swayne D.E."/>
        </authorList>
    </citation>
    <scope>NUCLEOTIDE SEQUENCE [LARGE SCALE GENOMIC DNA]</scope>
    <source>
        <strain evidence="3 4">CECT 8625</strain>
    </source>
</reference>
<dbReference type="PANTHER" id="PTHR46268:SF6">
    <property type="entry name" value="UNIVERSAL STRESS PROTEIN UP12"/>
    <property type="match status" value="1"/>
</dbReference>
<dbReference type="SUPFAM" id="SSF52402">
    <property type="entry name" value="Adenine nucleotide alpha hydrolases-like"/>
    <property type="match status" value="1"/>
</dbReference>
<dbReference type="InterPro" id="IPR006015">
    <property type="entry name" value="Universal_stress_UspA"/>
</dbReference>
<evidence type="ECO:0000259" key="2">
    <source>
        <dbReference type="Pfam" id="PF00582"/>
    </source>
</evidence>
<dbReference type="InterPro" id="IPR006016">
    <property type="entry name" value="UspA"/>
</dbReference>
<dbReference type="OrthoDB" id="9792500at2"/>